<comment type="caution">
    <text evidence="2">The sequence shown here is derived from an EMBL/GenBank/DDBJ whole genome shotgun (WGS) entry which is preliminary data.</text>
</comment>
<feature type="compositionally biased region" description="Low complexity" evidence="1">
    <location>
        <begin position="1"/>
        <end position="34"/>
    </location>
</feature>
<name>A0A9R1KEN6_WHEAT</name>
<dbReference type="InterPro" id="IPR007750">
    <property type="entry name" value="DUF674"/>
</dbReference>
<protein>
    <submittedName>
        <fullName evidence="2">Uncharacterized protein</fullName>
    </submittedName>
</protein>
<reference evidence="2" key="1">
    <citation type="journal article" date="2017" name="Gigascience">
        <title>The first near-complete assembly of the hexaploid bread wheat genome, Triticum aestivum.</title>
        <authorList>
            <person name="Zimin A.V."/>
            <person name="Puiu D."/>
            <person name="Hall R."/>
            <person name="Kingan S."/>
            <person name="Clavijo B.J."/>
            <person name="Salzberg S.L."/>
        </authorList>
    </citation>
    <scope>NUCLEOTIDE SEQUENCE</scope>
    <source>
        <tissue evidence="2">Leaf</tissue>
    </source>
</reference>
<sequence length="200" mass="22477">WPPSRSSSSWTSRGSASCSSMPAPTSSTSSSPSSRFPYQLFSSPQERPRRAASPASTAASTASATPNSYIPVALHATNLHLHLFIRVQRRRCWEVAMARLVHVYNQTPRKEMFSNWKERFVISDDLVIKQASTSNVMSFLIKLFYDRKDRKVMYAECKHEFLDLLLSFLIYPMGCILKNLAGTSHLCGSFNNLYRSAAGL</sequence>
<accession>A0A9R1KEN6</accession>
<gene>
    <name evidence="2" type="ORF">CFC21_059445</name>
</gene>
<dbReference type="OrthoDB" id="746543at2759"/>
<evidence type="ECO:0000256" key="1">
    <source>
        <dbReference type="SAM" id="MobiDB-lite"/>
    </source>
</evidence>
<reference evidence="2" key="2">
    <citation type="submission" date="2020-03" db="EMBL/GenBank/DDBJ databases">
        <title>The second near-complete assembly of the hexaploid bread wheat (Triticum aestivum) genome.</title>
        <authorList>
            <person name="Zimin A.V."/>
            <person name="Puiu D."/>
            <person name="Shumante A."/>
            <person name="Alonge M."/>
            <person name="Salzberg S.L."/>
        </authorList>
    </citation>
    <scope>NUCLEOTIDE SEQUENCE</scope>
    <source>
        <tissue evidence="2">Leaf</tissue>
    </source>
</reference>
<dbReference type="PANTHER" id="PTHR33103:SF37">
    <property type="entry name" value="DUF674 FAMILY PROTEIN"/>
    <property type="match status" value="1"/>
</dbReference>
<feature type="non-terminal residue" evidence="2">
    <location>
        <position position="200"/>
    </location>
</feature>
<dbReference type="AlphaFoldDB" id="A0A9R1KEN6"/>
<feature type="compositionally biased region" description="Low complexity" evidence="1">
    <location>
        <begin position="51"/>
        <end position="62"/>
    </location>
</feature>
<dbReference type="Pfam" id="PF05056">
    <property type="entry name" value="DUF674"/>
    <property type="match status" value="1"/>
</dbReference>
<feature type="region of interest" description="Disordered" evidence="1">
    <location>
        <begin position="1"/>
        <end position="62"/>
    </location>
</feature>
<dbReference type="PANTHER" id="PTHR33103">
    <property type="entry name" value="OS01G0153900 PROTEIN"/>
    <property type="match status" value="1"/>
</dbReference>
<feature type="non-terminal residue" evidence="2">
    <location>
        <position position="1"/>
    </location>
</feature>
<dbReference type="Proteomes" id="UP000815260">
    <property type="component" value="Chromosome 4B"/>
</dbReference>
<proteinExistence type="predicted"/>
<evidence type="ECO:0000313" key="2">
    <source>
        <dbReference type="EMBL" id="KAF7051176.1"/>
    </source>
</evidence>
<organism evidence="2">
    <name type="scientific">Triticum aestivum</name>
    <name type="common">Wheat</name>
    <dbReference type="NCBI Taxonomy" id="4565"/>
    <lineage>
        <taxon>Eukaryota</taxon>
        <taxon>Viridiplantae</taxon>
        <taxon>Streptophyta</taxon>
        <taxon>Embryophyta</taxon>
        <taxon>Tracheophyta</taxon>
        <taxon>Spermatophyta</taxon>
        <taxon>Magnoliopsida</taxon>
        <taxon>Liliopsida</taxon>
        <taxon>Poales</taxon>
        <taxon>Poaceae</taxon>
        <taxon>BOP clade</taxon>
        <taxon>Pooideae</taxon>
        <taxon>Triticodae</taxon>
        <taxon>Triticeae</taxon>
        <taxon>Triticinae</taxon>
        <taxon>Triticum</taxon>
    </lineage>
</organism>
<dbReference type="EMBL" id="CM022221">
    <property type="protein sequence ID" value="KAF7051176.1"/>
    <property type="molecule type" value="Genomic_DNA"/>
</dbReference>